<dbReference type="Proteomes" id="UP000298138">
    <property type="component" value="Unassembled WGS sequence"/>
</dbReference>
<proteinExistence type="predicted"/>
<reference evidence="1 2" key="1">
    <citation type="submission" date="2019-04" db="EMBL/GenBank/DDBJ databases">
        <title>Comparative genomics and transcriptomics to analyze fruiting body development in filamentous ascomycetes.</title>
        <authorList>
            <consortium name="DOE Joint Genome Institute"/>
            <person name="Lutkenhaus R."/>
            <person name="Traeger S."/>
            <person name="Breuer J."/>
            <person name="Kuo A."/>
            <person name="Lipzen A."/>
            <person name="Pangilinan J."/>
            <person name="Dilworth D."/>
            <person name="Sandor L."/>
            <person name="Poggeler S."/>
            <person name="Barry K."/>
            <person name="Grigoriev I.V."/>
            <person name="Nowrousian M."/>
        </authorList>
    </citation>
    <scope>NUCLEOTIDE SEQUENCE [LARGE SCALE GENOMIC DNA]</scope>
    <source>
        <strain evidence="1 2">CBS 389.68</strain>
    </source>
</reference>
<name>A0A4S2MJW5_9PEZI</name>
<evidence type="ECO:0000313" key="1">
    <source>
        <dbReference type="EMBL" id="TGZ77202.1"/>
    </source>
</evidence>
<accession>A0A4S2MJW5</accession>
<dbReference type="AlphaFoldDB" id="A0A4S2MJW5"/>
<organism evidence="1 2">
    <name type="scientific">Ascodesmis nigricans</name>
    <dbReference type="NCBI Taxonomy" id="341454"/>
    <lineage>
        <taxon>Eukaryota</taxon>
        <taxon>Fungi</taxon>
        <taxon>Dikarya</taxon>
        <taxon>Ascomycota</taxon>
        <taxon>Pezizomycotina</taxon>
        <taxon>Pezizomycetes</taxon>
        <taxon>Pezizales</taxon>
        <taxon>Ascodesmidaceae</taxon>
        <taxon>Ascodesmis</taxon>
    </lineage>
</organism>
<sequence length="132" mass="14385">MIPTLFFAASEMARFRTESAPTHTRKENNMTRSLILVCVERRREDNSVMCVEMSVGVGIRTGGIENKLGLTTGDHEMHRGWGFGHNGHHHQDSIHGRVYGWIPGKGGMKKSSVCGDWGGVVGCVVSGFQAGS</sequence>
<dbReference type="InParanoid" id="A0A4S2MJW5"/>
<evidence type="ECO:0000313" key="2">
    <source>
        <dbReference type="Proteomes" id="UP000298138"/>
    </source>
</evidence>
<keyword evidence="2" id="KW-1185">Reference proteome</keyword>
<dbReference type="EMBL" id="ML220157">
    <property type="protein sequence ID" value="TGZ77202.1"/>
    <property type="molecule type" value="Genomic_DNA"/>
</dbReference>
<protein>
    <submittedName>
        <fullName evidence="1">Uncharacterized protein</fullName>
    </submittedName>
</protein>
<gene>
    <name evidence="1" type="ORF">EX30DRAFT_208688</name>
</gene>